<organism evidence="2 3">
    <name type="scientific">Streptococcus troglodytae</name>
    <dbReference type="NCBI Taxonomy" id="1111760"/>
    <lineage>
        <taxon>Bacteria</taxon>
        <taxon>Bacillati</taxon>
        <taxon>Bacillota</taxon>
        <taxon>Bacilli</taxon>
        <taxon>Lactobacillales</taxon>
        <taxon>Streptococcaceae</taxon>
        <taxon>Streptococcus</taxon>
    </lineage>
</organism>
<evidence type="ECO:0000313" key="3">
    <source>
        <dbReference type="Proteomes" id="UP000217758"/>
    </source>
</evidence>
<feature type="transmembrane region" description="Helical" evidence="1">
    <location>
        <begin position="203"/>
        <end position="224"/>
    </location>
</feature>
<evidence type="ECO:0000256" key="1">
    <source>
        <dbReference type="SAM" id="Phobius"/>
    </source>
</evidence>
<accession>A0A1L7LGL3</accession>
<keyword evidence="1" id="KW-0812">Transmembrane</keyword>
<keyword evidence="1" id="KW-1133">Transmembrane helix</keyword>
<keyword evidence="3" id="KW-1185">Reference proteome</keyword>
<dbReference type="EMBL" id="AP014612">
    <property type="protein sequence ID" value="BAQ23296.1"/>
    <property type="molecule type" value="Genomic_DNA"/>
</dbReference>
<dbReference type="Proteomes" id="UP000217758">
    <property type="component" value="Chromosome"/>
</dbReference>
<feature type="transmembrane region" description="Helical" evidence="1">
    <location>
        <begin position="87"/>
        <end position="110"/>
    </location>
</feature>
<proteinExistence type="predicted"/>
<dbReference type="AlphaFoldDB" id="A0A1L7LGL3"/>
<feature type="transmembrane region" description="Helical" evidence="1">
    <location>
        <begin position="160"/>
        <end position="183"/>
    </location>
</feature>
<evidence type="ECO:0000313" key="2">
    <source>
        <dbReference type="EMBL" id="BAQ23296.1"/>
    </source>
</evidence>
<gene>
    <name evidence="2" type="primary">bhtE</name>
    <name evidence="2" type="ORF">SRT_00350</name>
</gene>
<protein>
    <submittedName>
        <fullName evidence="2">BhtE protein</fullName>
    </submittedName>
</protein>
<feature type="transmembrane region" description="Helical" evidence="1">
    <location>
        <begin position="5"/>
        <end position="26"/>
    </location>
</feature>
<dbReference type="KEGG" id="strg:SRT_00350"/>
<keyword evidence="1" id="KW-0472">Membrane</keyword>
<name>A0A1L7LGL3_9STRE</name>
<feature type="transmembrane region" description="Helical" evidence="1">
    <location>
        <begin position="46"/>
        <end position="66"/>
    </location>
</feature>
<sequence>MKQELFSKSVIVFTVLTLLIGAIIIISDGYCHTHYGAVGIIGSYRFLADIMFVFLGVSSFGKEFQYRTINMIRVSKLSGIEVLVRKWVDFILLAFISASFLLAELAIYKYGYYHVEVNLEVYAKHIYLDFAVYAAFIYVLSTLVVLVLKNTLTSFLTVYFGVRALSYLCVYLYSFGHIMSKIMENVPFIFMEGVFVSGRSFSVHHLLVLLIWSIVLLSLLPLVYRKRAFV</sequence>
<feature type="transmembrane region" description="Helical" evidence="1">
    <location>
        <begin position="130"/>
        <end position="148"/>
    </location>
</feature>
<reference evidence="2 3" key="1">
    <citation type="journal article" date="2016" name="Microbiol. Immunol.">
        <title>Complete genome sequence of Streptococcus troglodytae TKU31 isolated from the oral cavity of a chimpanzee (Pan troglodytes).</title>
        <authorList>
            <person name="Okamoto M."/>
            <person name="Naito M."/>
            <person name="Miyanohara M."/>
            <person name="Imai S."/>
            <person name="Nomura Y."/>
            <person name="Saito W."/>
            <person name="Momoi Y."/>
            <person name="Takada K."/>
            <person name="Miyabe-Nishiwaki T."/>
            <person name="Tomonaga M."/>
            <person name="Hanada N."/>
        </authorList>
    </citation>
    <scope>NUCLEOTIDE SEQUENCE [LARGE SCALE GENOMIC DNA]</scope>
    <source>
        <strain evidence="3">TKU 31</strain>
    </source>
</reference>